<proteinExistence type="predicted"/>
<dbReference type="InterPro" id="IPR041633">
    <property type="entry name" value="Polbeta"/>
</dbReference>
<dbReference type="PANTHER" id="PTHR43852">
    <property type="entry name" value="NUCLEOTIDYLTRANSFERASE"/>
    <property type="match status" value="1"/>
</dbReference>
<dbReference type="AlphaFoldDB" id="A0A411YET3"/>
<evidence type="ECO:0000259" key="1">
    <source>
        <dbReference type="Pfam" id="PF18765"/>
    </source>
</evidence>
<dbReference type="RefSeq" id="WP_131154732.1">
    <property type="nucleotide sequence ID" value="NZ_CP036402.1"/>
</dbReference>
<dbReference type="GO" id="GO:0016740">
    <property type="term" value="F:transferase activity"/>
    <property type="evidence" value="ECO:0007669"/>
    <property type="project" value="UniProtKB-KW"/>
</dbReference>
<dbReference type="SUPFAM" id="SSF81301">
    <property type="entry name" value="Nucleotidyltransferase"/>
    <property type="match status" value="1"/>
</dbReference>
<dbReference type="InterPro" id="IPR052930">
    <property type="entry name" value="TA_antitoxin_MntA"/>
</dbReference>
<keyword evidence="3" id="KW-1185">Reference proteome</keyword>
<dbReference type="Pfam" id="PF18765">
    <property type="entry name" value="Polbeta"/>
    <property type="match status" value="1"/>
</dbReference>
<dbReference type="KEGG" id="erz:ER308_09350"/>
<reference evidence="2 3" key="1">
    <citation type="submission" date="2019-01" db="EMBL/GenBank/DDBJ databases">
        <title>Egibacter rhizosphaerae EGI 80759T.</title>
        <authorList>
            <person name="Chen D.-D."/>
            <person name="Tian Y."/>
            <person name="Jiao J.-Y."/>
            <person name="Zhang X.-T."/>
            <person name="Zhang Y.-G."/>
            <person name="Zhang Y."/>
            <person name="Xiao M."/>
            <person name="Shu W.-S."/>
            <person name="Li W.-J."/>
        </authorList>
    </citation>
    <scope>NUCLEOTIDE SEQUENCE [LARGE SCALE GENOMIC DNA]</scope>
    <source>
        <strain evidence="2 3">EGI 80759</strain>
    </source>
</reference>
<sequence length="188" mass="20389">MAGQRLVDAHLVAHPLTAGIVTGARVGSLAAGLAGEVSGSLLPMSPNDRRRVDDEAIARVMADWDGVLAVYLFGSHASGTARVDSDVDVAVLLDRDRFPTAAERFEERLRLTSALIAALRRDDVDLVVLNDAPPMLARTVLRHGRRLQCRDPEADIAFRRHAQLRAADLDLFLGRARRVALEALRTGA</sequence>
<name>A0A411YET3_9ACTN</name>
<feature type="domain" description="Polymerase beta nucleotidyltransferase" evidence="1">
    <location>
        <begin position="56"/>
        <end position="153"/>
    </location>
</feature>
<organism evidence="2 3">
    <name type="scientific">Egibacter rhizosphaerae</name>
    <dbReference type="NCBI Taxonomy" id="1670831"/>
    <lineage>
        <taxon>Bacteria</taxon>
        <taxon>Bacillati</taxon>
        <taxon>Actinomycetota</taxon>
        <taxon>Nitriliruptoria</taxon>
        <taxon>Egibacterales</taxon>
        <taxon>Egibacteraceae</taxon>
        <taxon>Egibacter</taxon>
    </lineage>
</organism>
<accession>A0A411YET3</accession>
<evidence type="ECO:0000313" key="3">
    <source>
        <dbReference type="Proteomes" id="UP000291469"/>
    </source>
</evidence>
<evidence type="ECO:0000313" key="2">
    <source>
        <dbReference type="EMBL" id="QBI19735.1"/>
    </source>
</evidence>
<dbReference type="CDD" id="cd05403">
    <property type="entry name" value="NT_KNTase_like"/>
    <property type="match status" value="1"/>
</dbReference>
<dbReference type="PANTHER" id="PTHR43852:SF2">
    <property type="entry name" value="PROTEIN ADENYLYLTRANSFERASE MNTA"/>
    <property type="match status" value="1"/>
</dbReference>
<dbReference type="Proteomes" id="UP000291469">
    <property type="component" value="Chromosome"/>
</dbReference>
<keyword evidence="2" id="KW-0808">Transferase</keyword>
<dbReference type="NCBIfam" id="NF047752">
    <property type="entry name" value="MntA_antitoxin"/>
    <property type="match status" value="1"/>
</dbReference>
<dbReference type="InterPro" id="IPR043519">
    <property type="entry name" value="NT_sf"/>
</dbReference>
<dbReference type="EMBL" id="CP036402">
    <property type="protein sequence ID" value="QBI19735.1"/>
    <property type="molecule type" value="Genomic_DNA"/>
</dbReference>
<gene>
    <name evidence="2" type="ORF">ER308_09350</name>
</gene>
<protein>
    <submittedName>
        <fullName evidence="2">Nucleotidyltransferase domain-containing protein</fullName>
    </submittedName>
</protein>
<dbReference type="Gene3D" id="3.30.460.10">
    <property type="entry name" value="Beta Polymerase, domain 2"/>
    <property type="match status" value="1"/>
</dbReference>